<dbReference type="Proteomes" id="UP000025047">
    <property type="component" value="Unassembled WGS sequence"/>
</dbReference>
<feature type="domain" description="SCP2" evidence="1">
    <location>
        <begin position="28"/>
        <end position="96"/>
    </location>
</feature>
<dbReference type="eggNOG" id="COG3255">
    <property type="taxonomic scope" value="Bacteria"/>
</dbReference>
<keyword evidence="3" id="KW-1185">Reference proteome</keyword>
<dbReference type="Pfam" id="PF02036">
    <property type="entry name" value="SCP2"/>
    <property type="match status" value="1"/>
</dbReference>
<dbReference type="RefSeq" id="WP_017927145.1">
    <property type="nucleotide sequence ID" value="NZ_KB822995.1"/>
</dbReference>
<dbReference type="InterPro" id="IPR036527">
    <property type="entry name" value="SCP2_sterol-bd_dom_sf"/>
</dbReference>
<dbReference type="InterPro" id="IPR003033">
    <property type="entry name" value="SCP2_sterol-bd_dom"/>
</dbReference>
<evidence type="ECO:0000313" key="3">
    <source>
        <dbReference type="Proteomes" id="UP000025047"/>
    </source>
</evidence>
<organism evidence="2 3">
    <name type="scientific">Limimaricola hongkongensis DSM 17492</name>
    <dbReference type="NCBI Taxonomy" id="1122180"/>
    <lineage>
        <taxon>Bacteria</taxon>
        <taxon>Pseudomonadati</taxon>
        <taxon>Pseudomonadota</taxon>
        <taxon>Alphaproteobacteria</taxon>
        <taxon>Rhodobacterales</taxon>
        <taxon>Paracoccaceae</taxon>
        <taxon>Limimaricola</taxon>
    </lineage>
</organism>
<evidence type="ECO:0000259" key="1">
    <source>
        <dbReference type="Pfam" id="PF02036"/>
    </source>
</evidence>
<proteinExistence type="predicted"/>
<accession>A0A017H9N0</accession>
<protein>
    <submittedName>
        <fullName evidence="2">Sterol carrier family protein</fullName>
    </submittedName>
</protein>
<name>A0A017H9N0_9RHOB</name>
<dbReference type="STRING" id="1122180.Lokhon_02696"/>
<dbReference type="AlphaFoldDB" id="A0A017H9N0"/>
<reference evidence="2 3" key="1">
    <citation type="submission" date="2013-03" db="EMBL/GenBank/DDBJ databases">
        <authorList>
            <person name="Fiebig A."/>
            <person name="Goeker M."/>
            <person name="Klenk H.-P.P."/>
        </authorList>
    </citation>
    <scope>NUCLEOTIDE SEQUENCE [LARGE SCALE GENOMIC DNA]</scope>
    <source>
        <strain evidence="2 3">DSM 17492</strain>
    </source>
</reference>
<dbReference type="OrthoDB" id="9809312at2"/>
<dbReference type="HOGENOM" id="CLU_105945_2_1_5"/>
<sequence length="97" mass="9819">MSELVSQAVTALNAKMDGDGLEGGPAKFVISDEGAIMIDEAGARAGDEEAEVTLTAGAETFQSILEGDLDPTAAFMQGKLSIDGDMGLAMKLAAVLG</sequence>
<dbReference type="SUPFAM" id="SSF55718">
    <property type="entry name" value="SCP-like"/>
    <property type="match status" value="1"/>
</dbReference>
<evidence type="ECO:0000313" key="2">
    <source>
        <dbReference type="EMBL" id="EYD71051.1"/>
    </source>
</evidence>
<dbReference type="EMBL" id="APGJ01000007">
    <property type="protein sequence ID" value="EYD71051.1"/>
    <property type="molecule type" value="Genomic_DNA"/>
</dbReference>
<comment type="caution">
    <text evidence="2">The sequence shown here is derived from an EMBL/GenBank/DDBJ whole genome shotgun (WGS) entry which is preliminary data.</text>
</comment>
<gene>
    <name evidence="2" type="ORF">Lokhon_02696</name>
</gene>
<dbReference type="Gene3D" id="3.30.1050.10">
    <property type="entry name" value="SCP2 sterol-binding domain"/>
    <property type="match status" value="1"/>
</dbReference>
<dbReference type="PATRIC" id="fig|1122180.6.peg.2679"/>